<comment type="caution">
    <text evidence="3">The sequence shown here is derived from an EMBL/GenBank/DDBJ whole genome shotgun (WGS) entry which is preliminary data.</text>
</comment>
<dbReference type="Proteomes" id="UP000186112">
    <property type="component" value="Unassembled WGS sequence"/>
</dbReference>
<dbReference type="PROSITE" id="PS50234">
    <property type="entry name" value="VWFA"/>
    <property type="match status" value="1"/>
</dbReference>
<dbReference type="SUPFAM" id="SSF53300">
    <property type="entry name" value="vWA-like"/>
    <property type="match status" value="1"/>
</dbReference>
<dbReference type="AlphaFoldDB" id="A0A1U7M4E1"/>
<reference evidence="3 4" key="1">
    <citation type="submission" date="2016-02" db="EMBL/GenBank/DDBJ databases">
        <title>Genome sequence of Tissierella creatinophila DSM 6911.</title>
        <authorList>
            <person name="Poehlein A."/>
            <person name="Daniel R."/>
        </authorList>
    </citation>
    <scope>NUCLEOTIDE SEQUENCE [LARGE SCALE GENOMIC DNA]</scope>
    <source>
        <strain evidence="3 4">DSM 6911</strain>
    </source>
</reference>
<feature type="region of interest" description="Disordered" evidence="1">
    <location>
        <begin position="37"/>
        <end position="139"/>
    </location>
</feature>
<dbReference type="InterPro" id="IPR002035">
    <property type="entry name" value="VWF_A"/>
</dbReference>
<evidence type="ECO:0000259" key="2">
    <source>
        <dbReference type="PROSITE" id="PS50234"/>
    </source>
</evidence>
<protein>
    <submittedName>
        <fullName evidence="3">von Willebrand factor type A domain protein</fullName>
    </submittedName>
</protein>
<dbReference type="CDD" id="cd00198">
    <property type="entry name" value="vWFA"/>
    <property type="match status" value="1"/>
</dbReference>
<accession>A0A1U7M4E1</accession>
<evidence type="ECO:0000313" key="4">
    <source>
        <dbReference type="Proteomes" id="UP000186112"/>
    </source>
</evidence>
<dbReference type="RefSeq" id="WP_084191918.1">
    <property type="nucleotide sequence ID" value="NZ_LTDM01000043.1"/>
</dbReference>
<evidence type="ECO:0000256" key="1">
    <source>
        <dbReference type="SAM" id="MobiDB-lite"/>
    </source>
</evidence>
<dbReference type="InterPro" id="IPR013783">
    <property type="entry name" value="Ig-like_fold"/>
</dbReference>
<dbReference type="SMART" id="SM00327">
    <property type="entry name" value="VWA"/>
    <property type="match status" value="1"/>
</dbReference>
<feature type="compositionally biased region" description="Basic and acidic residues" evidence="1">
    <location>
        <begin position="97"/>
        <end position="134"/>
    </location>
</feature>
<feature type="compositionally biased region" description="Polar residues" evidence="1">
    <location>
        <begin position="77"/>
        <end position="86"/>
    </location>
</feature>
<dbReference type="InterPro" id="IPR049319">
    <property type="entry name" value="GBS104-like_Ig"/>
</dbReference>
<proteinExistence type="predicted"/>
<gene>
    <name evidence="3" type="ORF">TICRE_20010</name>
</gene>
<dbReference type="InterPro" id="IPR036465">
    <property type="entry name" value="vWFA_dom_sf"/>
</dbReference>
<dbReference type="Pfam" id="PF21426">
    <property type="entry name" value="GBS104-like_Ig"/>
    <property type="match status" value="1"/>
</dbReference>
<evidence type="ECO:0000313" key="3">
    <source>
        <dbReference type="EMBL" id="OLS02182.1"/>
    </source>
</evidence>
<dbReference type="OrthoDB" id="1656124at2"/>
<dbReference type="EMBL" id="LTDM01000043">
    <property type="protein sequence ID" value="OLS02182.1"/>
    <property type="molecule type" value="Genomic_DNA"/>
</dbReference>
<organism evidence="3 4">
    <name type="scientific">Tissierella creatinophila DSM 6911</name>
    <dbReference type="NCBI Taxonomy" id="1123403"/>
    <lineage>
        <taxon>Bacteria</taxon>
        <taxon>Bacillati</taxon>
        <taxon>Bacillota</taxon>
        <taxon>Tissierellia</taxon>
        <taxon>Tissierellales</taxon>
        <taxon>Tissierellaceae</taxon>
        <taxon>Tissierella</taxon>
    </lineage>
</organism>
<sequence>MRNLFKSLVPILLIISMIFSLGIEGISVDNPITENTIKQGETLTDPPKEEVKENPKEETQIPQQPQIPKEPDKEPQNPQDSESTPEPNLPEIPTKPENPKEEVKEDPKEPDIPKEEPKEDPKEEPETPEEPKEEIVEEEEEIIEDELAENIPPIAGEPEIVLPDFYYQEMMRPSLLTSGLTDTIEVDKTASRVPGCRTYEVKLDITGIPQKAPVDVVLVIDRSGSMNETASSNPTRSRLYYAKQAAINFAGKVLGPNGIAGSRVSVVSFSGPSTTTGNGAQNQASTDLGLTSNLSQVTSIINNITAVGGTNTEAGFLQGKSVITNSGNPSSNKVLIMFTDGIPTASNGNRYGPDDPTSHNNHTRAAYTAGQSIWPLADVFTIGLLQNMNASVKALAIDTLTKAQNKGFYNAPSAQDLDQIFTLISQQLGYSATNAVVVDKLGDNFELVLGSLPAGASYNSNTREITWTPGTIVEHSQLKYTIQAKSSFQGGLANTNEYAKLTYKDINGNQGITKIFPKPSVNVPAPLKVSLTDANIKLTTLITLGSGTDPNGENYMSPITGGDGNGTYTYEWRVVGNSTVISTNKNPTVNLSTSPTQYELTVTDSNGCKAKAIMTVEVKGAITITKQVLNPKGLNIDPNQEFDIFLNGPNGVQYVVSLKNGESKTVENLSLGNYIISEIVPMNYKNKSITNANISLNLTNLQSQSIVTNELDNGGWFHDDDIRENKFKVGIVSVPLRQVIIPKELEEVKDGLEKND</sequence>
<name>A0A1U7M4E1_TISCR</name>
<dbReference type="Gene3D" id="2.60.40.10">
    <property type="entry name" value="Immunoglobulins"/>
    <property type="match status" value="2"/>
</dbReference>
<keyword evidence="4" id="KW-1185">Reference proteome</keyword>
<dbReference type="PANTHER" id="PTHR10579">
    <property type="entry name" value="CALCIUM-ACTIVATED CHLORIDE CHANNEL REGULATOR"/>
    <property type="match status" value="1"/>
</dbReference>
<feature type="domain" description="VWFA" evidence="2">
    <location>
        <begin position="215"/>
        <end position="424"/>
    </location>
</feature>
<dbReference type="PANTHER" id="PTHR10579:SF43">
    <property type="entry name" value="ZINC FINGER (C3HC4-TYPE RING FINGER) FAMILY PROTEIN"/>
    <property type="match status" value="1"/>
</dbReference>
<dbReference type="Gene3D" id="3.40.50.410">
    <property type="entry name" value="von Willebrand factor, type A domain"/>
    <property type="match status" value="1"/>
</dbReference>
<feature type="compositionally biased region" description="Basic and acidic residues" evidence="1">
    <location>
        <begin position="46"/>
        <end position="59"/>
    </location>
</feature>
<dbReference type="InterPro" id="IPR051266">
    <property type="entry name" value="CLCR"/>
</dbReference>
<dbReference type="Pfam" id="PF13519">
    <property type="entry name" value="VWA_2"/>
    <property type="match status" value="1"/>
</dbReference>